<feature type="region of interest" description="Disordered" evidence="1">
    <location>
        <begin position="185"/>
        <end position="237"/>
    </location>
</feature>
<dbReference type="EMBL" id="JAGMUV010000011">
    <property type="protein sequence ID" value="KAH7140922.1"/>
    <property type="molecule type" value="Genomic_DNA"/>
</dbReference>
<reference evidence="2" key="1">
    <citation type="journal article" date="2021" name="Nat. Commun.">
        <title>Genetic determinants of endophytism in the Arabidopsis root mycobiome.</title>
        <authorList>
            <person name="Mesny F."/>
            <person name="Miyauchi S."/>
            <person name="Thiergart T."/>
            <person name="Pickel B."/>
            <person name="Atanasova L."/>
            <person name="Karlsson M."/>
            <person name="Huettel B."/>
            <person name="Barry K.W."/>
            <person name="Haridas S."/>
            <person name="Chen C."/>
            <person name="Bauer D."/>
            <person name="Andreopoulos W."/>
            <person name="Pangilinan J."/>
            <person name="LaButti K."/>
            <person name="Riley R."/>
            <person name="Lipzen A."/>
            <person name="Clum A."/>
            <person name="Drula E."/>
            <person name="Henrissat B."/>
            <person name="Kohler A."/>
            <person name="Grigoriev I.V."/>
            <person name="Martin F.M."/>
            <person name="Hacquard S."/>
        </authorList>
    </citation>
    <scope>NUCLEOTIDE SEQUENCE</scope>
    <source>
        <strain evidence="2">MPI-CAGE-AT-0147</strain>
    </source>
</reference>
<feature type="compositionally biased region" description="Low complexity" evidence="1">
    <location>
        <begin position="205"/>
        <end position="225"/>
    </location>
</feature>
<proteinExistence type="predicted"/>
<protein>
    <submittedName>
        <fullName evidence="2">Uncharacterized protein</fullName>
    </submittedName>
</protein>
<feature type="compositionally biased region" description="Gly residues" evidence="1">
    <location>
        <begin position="149"/>
        <end position="167"/>
    </location>
</feature>
<comment type="caution">
    <text evidence="2">The sequence shown here is derived from an EMBL/GenBank/DDBJ whole genome shotgun (WGS) entry which is preliminary data.</text>
</comment>
<keyword evidence="3" id="KW-1185">Reference proteome</keyword>
<dbReference type="Proteomes" id="UP000738349">
    <property type="component" value="Unassembled WGS sequence"/>
</dbReference>
<dbReference type="AlphaFoldDB" id="A0A9P9EPP1"/>
<evidence type="ECO:0000256" key="1">
    <source>
        <dbReference type="SAM" id="MobiDB-lite"/>
    </source>
</evidence>
<dbReference type="OrthoDB" id="10066232at2759"/>
<feature type="region of interest" description="Disordered" evidence="1">
    <location>
        <begin position="132"/>
        <end position="167"/>
    </location>
</feature>
<accession>A0A9P9EPP1</accession>
<sequence>MQWVSGVAKIFVDVQGQLVQLDLKPKGAEGHLIPSDITGSLETLAVNTKSGTFYCQALAIGPLVAAKIKAHYGRETRDDYTDLVYVCMSEDYRAEVRAAARTFRQEWKDCFPDKIMEQDPGLEESIRWALNMPRTPSPTTDQALRTSAGGSGQIRGPGGYSGYQGQGGGYGGGQSGGYGYYPTRSAGQSSTASGECHNSGGAAGGSYASSSGRGASSSTGQSTSGNAPRDGDMSRDGYWRYSAEHNDWYHRHSDGKYSWASRR</sequence>
<name>A0A9P9EPP1_9HYPO</name>
<evidence type="ECO:0000313" key="3">
    <source>
        <dbReference type="Proteomes" id="UP000738349"/>
    </source>
</evidence>
<gene>
    <name evidence="2" type="ORF">EDB81DRAFT_799181</name>
</gene>
<organism evidence="2 3">
    <name type="scientific">Dactylonectria macrodidyma</name>
    <dbReference type="NCBI Taxonomy" id="307937"/>
    <lineage>
        <taxon>Eukaryota</taxon>
        <taxon>Fungi</taxon>
        <taxon>Dikarya</taxon>
        <taxon>Ascomycota</taxon>
        <taxon>Pezizomycotina</taxon>
        <taxon>Sordariomycetes</taxon>
        <taxon>Hypocreomycetidae</taxon>
        <taxon>Hypocreales</taxon>
        <taxon>Nectriaceae</taxon>
        <taxon>Dactylonectria</taxon>
    </lineage>
</organism>
<evidence type="ECO:0000313" key="2">
    <source>
        <dbReference type="EMBL" id="KAH7140922.1"/>
    </source>
</evidence>